<accession>A0A563EXL2</accession>
<dbReference type="GO" id="GO:0016887">
    <property type="term" value="F:ATP hydrolysis activity"/>
    <property type="evidence" value="ECO:0007669"/>
    <property type="project" value="TreeGrafter"/>
</dbReference>
<dbReference type="GO" id="GO:0051782">
    <property type="term" value="P:negative regulation of cell division"/>
    <property type="evidence" value="ECO:0007669"/>
    <property type="project" value="TreeGrafter"/>
</dbReference>
<dbReference type="Pfam" id="PF01656">
    <property type="entry name" value="CbiA"/>
    <property type="match status" value="1"/>
</dbReference>
<dbReference type="GO" id="GO:0005829">
    <property type="term" value="C:cytosol"/>
    <property type="evidence" value="ECO:0007669"/>
    <property type="project" value="TreeGrafter"/>
</dbReference>
<dbReference type="InterPro" id="IPR050625">
    <property type="entry name" value="ParA/MinD_ATPase"/>
</dbReference>
<organism evidence="2 3">
    <name type="scientific">Lentzea tibetensis</name>
    <dbReference type="NCBI Taxonomy" id="2591470"/>
    <lineage>
        <taxon>Bacteria</taxon>
        <taxon>Bacillati</taxon>
        <taxon>Actinomycetota</taxon>
        <taxon>Actinomycetes</taxon>
        <taxon>Pseudonocardiales</taxon>
        <taxon>Pseudonocardiaceae</taxon>
        <taxon>Lentzea</taxon>
    </lineage>
</organism>
<comment type="caution">
    <text evidence="2">The sequence shown here is derived from an EMBL/GenBank/DDBJ whole genome shotgun (WGS) entry which is preliminary data.</text>
</comment>
<evidence type="ECO:0000313" key="2">
    <source>
        <dbReference type="EMBL" id="TWP52389.1"/>
    </source>
</evidence>
<gene>
    <name evidence="2" type="ORF">FKR81_08605</name>
</gene>
<dbReference type="InterPro" id="IPR027417">
    <property type="entry name" value="P-loop_NTPase"/>
</dbReference>
<dbReference type="EMBL" id="VOBR01000005">
    <property type="protein sequence ID" value="TWP52389.1"/>
    <property type="molecule type" value="Genomic_DNA"/>
</dbReference>
<dbReference type="RefSeq" id="WP_146350445.1">
    <property type="nucleotide sequence ID" value="NZ_VOBR01000005.1"/>
</dbReference>
<dbReference type="PANTHER" id="PTHR43384:SF13">
    <property type="entry name" value="SLR0110 PROTEIN"/>
    <property type="match status" value="1"/>
</dbReference>
<dbReference type="Proteomes" id="UP000316639">
    <property type="component" value="Unassembled WGS sequence"/>
</dbReference>
<dbReference type="Gene3D" id="3.40.50.300">
    <property type="entry name" value="P-loop containing nucleotide triphosphate hydrolases"/>
    <property type="match status" value="1"/>
</dbReference>
<sequence>MAILCTTSKAVIPPVSGALGGDVFVVDDLSAADRRLVSDPAETLVVIGSDVDLDDALNFTACQRLTRPSLGVVLLREGLEVAVLALAIRAGVREVVPASDLDLIAEACLRSENLSRMTPVAVSLPSQQGTEGKVAVVFATKGGCGKTTTATNLAVALHAGGTKRVCLVDLDLAFGDVAISLQLTPVRTLVDAVAMDGRLDVTGVSGLLTHYLPGFDCVLAPVEPGDAEQIPASLVTDLLHVLRRMFDYVVVDTPPQFNEHVLAVLDEADHHILLTTPDVPTLKNLRLTIDMLDMLSYPRDRRAIVLNREDPRVGLTVADVESVVKTNVTSRIPASLAVPASINRGVPITVESPDHPVSIAIRDIAAGTIAGARHEPSAARRGFLGLRRRSG</sequence>
<dbReference type="InterPro" id="IPR002586">
    <property type="entry name" value="CobQ/CobB/MinD/ParA_Nub-bd_dom"/>
</dbReference>
<reference evidence="2 3" key="1">
    <citation type="submission" date="2019-07" db="EMBL/GenBank/DDBJ databases">
        <title>Lentzea xizangensis sp. nov., isolated from Qinghai-Tibetan Plateau Soils.</title>
        <authorList>
            <person name="Huang J."/>
        </authorList>
    </citation>
    <scope>NUCLEOTIDE SEQUENCE [LARGE SCALE GENOMIC DNA]</scope>
    <source>
        <strain evidence="2 3">FXJ1.1311</strain>
    </source>
</reference>
<evidence type="ECO:0000259" key="1">
    <source>
        <dbReference type="Pfam" id="PF01656"/>
    </source>
</evidence>
<evidence type="ECO:0000313" key="3">
    <source>
        <dbReference type="Proteomes" id="UP000316639"/>
    </source>
</evidence>
<dbReference type="SUPFAM" id="SSF52540">
    <property type="entry name" value="P-loop containing nucleoside triphosphate hydrolases"/>
    <property type="match status" value="1"/>
</dbReference>
<dbReference type="GO" id="GO:0009898">
    <property type="term" value="C:cytoplasmic side of plasma membrane"/>
    <property type="evidence" value="ECO:0007669"/>
    <property type="project" value="TreeGrafter"/>
</dbReference>
<feature type="domain" description="CobQ/CobB/MinD/ParA nucleotide binding" evidence="1">
    <location>
        <begin position="136"/>
        <end position="348"/>
    </location>
</feature>
<protein>
    <submittedName>
        <fullName evidence="2">AAA family ATPase</fullName>
    </submittedName>
</protein>
<name>A0A563EXL2_9PSEU</name>
<dbReference type="GO" id="GO:0005524">
    <property type="term" value="F:ATP binding"/>
    <property type="evidence" value="ECO:0007669"/>
    <property type="project" value="TreeGrafter"/>
</dbReference>
<dbReference type="AlphaFoldDB" id="A0A563EXL2"/>
<keyword evidence="3" id="KW-1185">Reference proteome</keyword>
<dbReference type="OrthoDB" id="3448281at2"/>
<dbReference type="PANTHER" id="PTHR43384">
    <property type="entry name" value="SEPTUM SITE-DETERMINING PROTEIN MIND HOMOLOG, CHLOROPLASTIC-RELATED"/>
    <property type="match status" value="1"/>
</dbReference>
<proteinExistence type="predicted"/>